<evidence type="ECO:0000256" key="2">
    <source>
        <dbReference type="ARBA" id="ARBA00004429"/>
    </source>
</evidence>
<dbReference type="InterPro" id="IPR003004">
    <property type="entry name" value="GspF/PilC"/>
</dbReference>
<feature type="domain" description="Type II secretion system protein GspF" evidence="13">
    <location>
        <begin position="247"/>
        <end position="369"/>
    </location>
</feature>
<feature type="transmembrane region" description="Helical" evidence="12">
    <location>
        <begin position="193"/>
        <end position="212"/>
    </location>
</feature>
<sequence length="381" mass="41658">MATLSSTSAKSKPSFWENQRLAKQKSIEKKARKKKIPLGDVAMFTEQLSSMLEAGLPLVTAMEALYEQTENAYFKVVIREVRSDVSGGTAFSEACSKFPNAFPNLFRSMAEAGEASGNLAEILSKTATYFDDTVRLQKKVKSAMTYPVAVILIAIALVNVLLIFVIPVFAGMFDSFGKELPLLTRMLISASDFLKSWIFAILIGLVIAFIALKKFIKTPRGRRFRDVLVSKVPIMGSLSRKIALSRFCRTYSILMRSGVPILQSLDITSSASDNTFIESSITRIQKAVSEGAQISDILAGDPYFPSMVKHMAKAGEETGNVDGMLMKVSDFYDVEIENTVGSLTDLMEPLIIVFLGGIIGTIVMAMFLPIFNMAGVVGGLD</sequence>
<evidence type="ECO:0000256" key="7">
    <source>
        <dbReference type="ARBA" id="ARBA00022692"/>
    </source>
</evidence>
<evidence type="ECO:0000259" key="13">
    <source>
        <dbReference type="Pfam" id="PF00482"/>
    </source>
</evidence>
<keyword evidence="5" id="KW-1003">Cell membrane</keyword>
<keyword evidence="8 12" id="KW-1133">Transmembrane helix</keyword>
<feature type="transmembrane region" description="Helical" evidence="12">
    <location>
        <begin position="145"/>
        <end position="173"/>
    </location>
</feature>
<dbReference type="RefSeq" id="WP_185692188.1">
    <property type="nucleotide sequence ID" value="NZ_JACHVA010000053.1"/>
</dbReference>
<comment type="similarity">
    <text evidence="3 11">Belongs to the GSP F family.</text>
</comment>
<keyword evidence="7 11" id="KW-0812">Transmembrane</keyword>
<feature type="domain" description="Type II secretion system protein GspF" evidence="13">
    <location>
        <begin position="44"/>
        <end position="167"/>
    </location>
</feature>
<dbReference type="InterPro" id="IPR001992">
    <property type="entry name" value="T2SS_GspF/T4SS_PilC_CS"/>
</dbReference>
<dbReference type="FunFam" id="1.20.81.30:FF:000001">
    <property type="entry name" value="Type II secretion system protein F"/>
    <property type="match status" value="2"/>
</dbReference>
<comment type="subcellular location">
    <subcellularLocation>
        <location evidence="2">Cell inner membrane</location>
        <topology evidence="2">Multi-pass membrane protein</topology>
    </subcellularLocation>
    <subcellularLocation>
        <location evidence="11">Cell membrane</location>
        <topology evidence="11">Multi-pass membrane protein</topology>
    </subcellularLocation>
</comment>
<evidence type="ECO:0000256" key="5">
    <source>
        <dbReference type="ARBA" id="ARBA00022475"/>
    </source>
</evidence>
<evidence type="ECO:0000256" key="3">
    <source>
        <dbReference type="ARBA" id="ARBA00005745"/>
    </source>
</evidence>
<dbReference type="InterPro" id="IPR042094">
    <property type="entry name" value="T2SS_GspF_sf"/>
</dbReference>
<evidence type="ECO:0000256" key="10">
    <source>
        <dbReference type="ARBA" id="ARBA00030750"/>
    </source>
</evidence>
<proteinExistence type="inferred from homology"/>
<organism evidence="14 15">
    <name type="scientific">Puniceicoccus vermicola</name>
    <dbReference type="NCBI Taxonomy" id="388746"/>
    <lineage>
        <taxon>Bacteria</taxon>
        <taxon>Pseudomonadati</taxon>
        <taxon>Verrucomicrobiota</taxon>
        <taxon>Opitutia</taxon>
        <taxon>Puniceicoccales</taxon>
        <taxon>Puniceicoccaceae</taxon>
        <taxon>Puniceicoccus</taxon>
    </lineage>
</organism>
<gene>
    <name evidence="14" type="ORF">H5P30_06760</name>
</gene>
<keyword evidence="6" id="KW-0997">Cell inner membrane</keyword>
<dbReference type="GO" id="GO:0005886">
    <property type="term" value="C:plasma membrane"/>
    <property type="evidence" value="ECO:0007669"/>
    <property type="project" value="UniProtKB-SubCell"/>
</dbReference>
<evidence type="ECO:0000256" key="12">
    <source>
        <dbReference type="SAM" id="Phobius"/>
    </source>
</evidence>
<keyword evidence="15" id="KW-1185">Reference proteome</keyword>
<evidence type="ECO:0000256" key="11">
    <source>
        <dbReference type="RuleBase" id="RU003923"/>
    </source>
</evidence>
<dbReference type="PRINTS" id="PR00812">
    <property type="entry name" value="BCTERIALGSPF"/>
</dbReference>
<name>A0A7X1E3V7_9BACT</name>
<dbReference type="Proteomes" id="UP000525652">
    <property type="component" value="Unassembled WGS sequence"/>
</dbReference>
<accession>A0A7X1E3V7</accession>
<dbReference type="PANTHER" id="PTHR30012:SF0">
    <property type="entry name" value="TYPE II SECRETION SYSTEM PROTEIN F-RELATED"/>
    <property type="match status" value="1"/>
</dbReference>
<evidence type="ECO:0000256" key="1">
    <source>
        <dbReference type="ARBA" id="ARBA00002684"/>
    </source>
</evidence>
<comment type="caution">
    <text evidence="14">The sequence shown here is derived from an EMBL/GenBank/DDBJ whole genome shotgun (WGS) entry which is preliminary data.</text>
</comment>
<evidence type="ECO:0000313" key="15">
    <source>
        <dbReference type="Proteomes" id="UP000525652"/>
    </source>
</evidence>
<dbReference type="GO" id="GO:0009306">
    <property type="term" value="P:protein secretion"/>
    <property type="evidence" value="ECO:0007669"/>
    <property type="project" value="InterPro"/>
</dbReference>
<evidence type="ECO:0000313" key="14">
    <source>
        <dbReference type="EMBL" id="MBC2601476.1"/>
    </source>
</evidence>
<protein>
    <recommendedName>
        <fullName evidence="10">General secretion pathway protein F</fullName>
    </recommendedName>
</protein>
<dbReference type="InterPro" id="IPR018076">
    <property type="entry name" value="T2SS_GspF_dom"/>
</dbReference>
<dbReference type="Gene3D" id="1.20.81.30">
    <property type="entry name" value="Type II secretion system (T2SS), domain F"/>
    <property type="match status" value="2"/>
</dbReference>
<dbReference type="PANTHER" id="PTHR30012">
    <property type="entry name" value="GENERAL SECRETION PATHWAY PROTEIN"/>
    <property type="match status" value="1"/>
</dbReference>
<dbReference type="AlphaFoldDB" id="A0A7X1E3V7"/>
<evidence type="ECO:0000256" key="9">
    <source>
        <dbReference type="ARBA" id="ARBA00023136"/>
    </source>
</evidence>
<dbReference type="PROSITE" id="PS00874">
    <property type="entry name" value="T2SP_F"/>
    <property type="match status" value="1"/>
</dbReference>
<feature type="transmembrane region" description="Helical" evidence="12">
    <location>
        <begin position="350"/>
        <end position="371"/>
    </location>
</feature>
<dbReference type="Pfam" id="PF00482">
    <property type="entry name" value="T2SSF"/>
    <property type="match status" value="2"/>
</dbReference>
<evidence type="ECO:0000256" key="8">
    <source>
        <dbReference type="ARBA" id="ARBA00022989"/>
    </source>
</evidence>
<reference evidence="14 15" key="1">
    <citation type="submission" date="2020-07" db="EMBL/GenBank/DDBJ databases">
        <authorList>
            <person name="Feng X."/>
        </authorList>
    </citation>
    <scope>NUCLEOTIDE SEQUENCE [LARGE SCALE GENOMIC DNA]</scope>
    <source>
        <strain evidence="14 15">JCM14086</strain>
    </source>
</reference>
<keyword evidence="4 11" id="KW-0813">Transport</keyword>
<comment type="function">
    <text evidence="1">Component of the type II secretion system inner membrane complex required for the energy-dependent secretion of extracellular factors such as proteases and toxins from the periplasm.</text>
</comment>
<dbReference type="EMBL" id="JACHVA010000053">
    <property type="protein sequence ID" value="MBC2601476.1"/>
    <property type="molecule type" value="Genomic_DNA"/>
</dbReference>
<evidence type="ECO:0000256" key="4">
    <source>
        <dbReference type="ARBA" id="ARBA00022448"/>
    </source>
</evidence>
<keyword evidence="9 12" id="KW-0472">Membrane</keyword>
<evidence type="ECO:0000256" key="6">
    <source>
        <dbReference type="ARBA" id="ARBA00022519"/>
    </source>
</evidence>